<dbReference type="PROSITE" id="PS01031">
    <property type="entry name" value="SHSP"/>
    <property type="match status" value="1"/>
</dbReference>
<dbReference type="InterPro" id="IPR002068">
    <property type="entry name" value="A-crystallin/Hsp20_dom"/>
</dbReference>
<dbReference type="CDD" id="cd06464">
    <property type="entry name" value="ACD_sHsps-like"/>
    <property type="match status" value="1"/>
</dbReference>
<feature type="region of interest" description="Disordered" evidence="4">
    <location>
        <begin position="1"/>
        <end position="43"/>
    </location>
</feature>
<name>A0A1D1Y460_9ARAE</name>
<dbReference type="InterPro" id="IPR044587">
    <property type="entry name" value="HSP21-like"/>
</dbReference>
<accession>A0A1D1Y460</accession>
<feature type="compositionally biased region" description="Polar residues" evidence="4">
    <location>
        <begin position="1"/>
        <end position="22"/>
    </location>
</feature>
<dbReference type="InterPro" id="IPR008978">
    <property type="entry name" value="HSP20-like_chaperone"/>
</dbReference>
<evidence type="ECO:0000256" key="4">
    <source>
        <dbReference type="SAM" id="MobiDB-lite"/>
    </source>
</evidence>
<dbReference type="Pfam" id="PF00011">
    <property type="entry name" value="HSP20"/>
    <property type="match status" value="1"/>
</dbReference>
<keyword evidence="1 6" id="KW-0346">Stress response</keyword>
<dbReference type="AlphaFoldDB" id="A0A1D1Y460"/>
<gene>
    <name evidence="6" type="primary">HSP22_0</name>
    <name evidence="6" type="ORF">g.125475</name>
</gene>
<reference evidence="6" key="1">
    <citation type="submission" date="2015-07" db="EMBL/GenBank/DDBJ databases">
        <title>Transcriptome Assembly of Anthurium amnicola.</title>
        <authorList>
            <person name="Suzuki J."/>
        </authorList>
    </citation>
    <scope>NUCLEOTIDE SEQUENCE</scope>
</reference>
<dbReference type="Gene3D" id="2.60.40.790">
    <property type="match status" value="1"/>
</dbReference>
<dbReference type="EMBL" id="GDJX01018568">
    <property type="protein sequence ID" value="JAT49368.1"/>
    <property type="molecule type" value="Transcribed_RNA"/>
</dbReference>
<sequence length="244" mass="26584">MATCSANVGLPSASSNVLSRPSRTPPRNKPSSFLPISKSGGHRCMPLRAPRVGVPKAQADAKDASLDVHVEQPKKGTAVQRQPRRSALEISPLGLLDPMSPMRTMRQMLETVDRMFEEAMAFPGAGAAPGRVPAGAGGEVRAPWDIGEDEDAVRMRFDMPGLSREEVKVSVEDEVLVIRGEHRREEGKEQDEWSRRSAASYSMRLALPEGCEKEKIAAELKNGVLVVTVPKGKVERKVIDVNVQ</sequence>
<comment type="similarity">
    <text evidence="2 3">Belongs to the small heat shock protein (HSP20) family.</text>
</comment>
<proteinExistence type="inferred from homology"/>
<organism evidence="6">
    <name type="scientific">Anthurium amnicola</name>
    <dbReference type="NCBI Taxonomy" id="1678845"/>
    <lineage>
        <taxon>Eukaryota</taxon>
        <taxon>Viridiplantae</taxon>
        <taxon>Streptophyta</taxon>
        <taxon>Embryophyta</taxon>
        <taxon>Tracheophyta</taxon>
        <taxon>Spermatophyta</taxon>
        <taxon>Magnoliopsida</taxon>
        <taxon>Liliopsida</taxon>
        <taxon>Araceae</taxon>
        <taxon>Pothoideae</taxon>
        <taxon>Potheae</taxon>
        <taxon>Anthurium</taxon>
    </lineage>
</organism>
<evidence type="ECO:0000256" key="3">
    <source>
        <dbReference type="RuleBase" id="RU003616"/>
    </source>
</evidence>
<evidence type="ECO:0000256" key="2">
    <source>
        <dbReference type="PROSITE-ProRule" id="PRU00285"/>
    </source>
</evidence>
<evidence type="ECO:0000256" key="1">
    <source>
        <dbReference type="ARBA" id="ARBA00023016"/>
    </source>
</evidence>
<dbReference type="PANTHER" id="PTHR46733">
    <property type="entry name" value="26.5 KDA HEAT SHOCK PROTEIN, MITOCHONDRIAL"/>
    <property type="match status" value="1"/>
</dbReference>
<dbReference type="PANTHER" id="PTHR46733:SF4">
    <property type="entry name" value="HEAT SHOCK PROTEIN 21, CHLOROPLASTIC"/>
    <property type="match status" value="1"/>
</dbReference>
<feature type="domain" description="SHSP" evidence="5">
    <location>
        <begin position="135"/>
        <end position="244"/>
    </location>
</feature>
<evidence type="ECO:0000259" key="5">
    <source>
        <dbReference type="PROSITE" id="PS01031"/>
    </source>
</evidence>
<evidence type="ECO:0000313" key="6">
    <source>
        <dbReference type="EMBL" id="JAT49368.1"/>
    </source>
</evidence>
<protein>
    <submittedName>
        <fullName evidence="6">Small heat shock protein, chloroplastic</fullName>
    </submittedName>
</protein>
<dbReference type="SUPFAM" id="SSF49764">
    <property type="entry name" value="HSP20-like chaperones"/>
    <property type="match status" value="1"/>
</dbReference>
<dbReference type="FunFam" id="2.60.40.790:FF:000059">
    <property type="entry name" value="26.5 kDa heat shock protein, mitochondrial"/>
    <property type="match status" value="1"/>
</dbReference>
<dbReference type="GO" id="GO:0009408">
    <property type="term" value="P:response to heat"/>
    <property type="evidence" value="ECO:0007669"/>
    <property type="project" value="InterPro"/>
</dbReference>